<dbReference type="AlphaFoldDB" id="A0A8H3FY87"/>
<sequence>MNTSVSYGRYAGRRLDQSLGHRSFGKTTVDCAFLSNKSHWGTLDHESAGLLRLALNIHEPAGYKLSSAEIHLCFYHSEQGPWPNVTEHLYPEILCGPPLSRHKTRTRDVEPSVEALSTSVGGVGVHNIDEWSETFRWLLRGSRLPDEFHGYSKAEWSWQANKWNEQSELRRAFQLGMVITHCEPRLKVSVSIKGRLRDGFRDGLRIFKLVESKRSQTDVHVEFSQKKVELESIISTLAAELANLNTEAIPGHGTPSGLNVTPNDSSMDTSGS</sequence>
<dbReference type="EMBL" id="CAJPDS010000065">
    <property type="protein sequence ID" value="CAF9932866.1"/>
    <property type="molecule type" value="Genomic_DNA"/>
</dbReference>
<feature type="region of interest" description="Disordered" evidence="1">
    <location>
        <begin position="248"/>
        <end position="272"/>
    </location>
</feature>
<gene>
    <name evidence="2" type="ORF">HETSPECPRED_008466</name>
</gene>
<reference evidence="2" key="1">
    <citation type="submission" date="2021-03" db="EMBL/GenBank/DDBJ databases">
        <authorList>
            <person name="Tagirdzhanova G."/>
        </authorList>
    </citation>
    <scope>NUCLEOTIDE SEQUENCE</scope>
</reference>
<organism evidence="2 3">
    <name type="scientific">Heterodermia speciosa</name>
    <dbReference type="NCBI Taxonomy" id="116794"/>
    <lineage>
        <taxon>Eukaryota</taxon>
        <taxon>Fungi</taxon>
        <taxon>Dikarya</taxon>
        <taxon>Ascomycota</taxon>
        <taxon>Pezizomycotina</taxon>
        <taxon>Lecanoromycetes</taxon>
        <taxon>OSLEUM clade</taxon>
        <taxon>Lecanoromycetidae</taxon>
        <taxon>Caliciales</taxon>
        <taxon>Physciaceae</taxon>
        <taxon>Heterodermia</taxon>
    </lineage>
</organism>
<evidence type="ECO:0000313" key="2">
    <source>
        <dbReference type="EMBL" id="CAF9932866.1"/>
    </source>
</evidence>
<accession>A0A8H3FY87</accession>
<dbReference type="OrthoDB" id="3922785at2759"/>
<comment type="caution">
    <text evidence="2">The sequence shown here is derived from an EMBL/GenBank/DDBJ whole genome shotgun (WGS) entry which is preliminary data.</text>
</comment>
<feature type="compositionally biased region" description="Polar residues" evidence="1">
    <location>
        <begin position="256"/>
        <end position="272"/>
    </location>
</feature>
<keyword evidence="3" id="KW-1185">Reference proteome</keyword>
<protein>
    <submittedName>
        <fullName evidence="2">Uncharacterized protein</fullName>
    </submittedName>
</protein>
<evidence type="ECO:0000313" key="3">
    <source>
        <dbReference type="Proteomes" id="UP000664521"/>
    </source>
</evidence>
<dbReference type="Proteomes" id="UP000664521">
    <property type="component" value="Unassembled WGS sequence"/>
</dbReference>
<name>A0A8H3FY87_9LECA</name>
<evidence type="ECO:0000256" key="1">
    <source>
        <dbReference type="SAM" id="MobiDB-lite"/>
    </source>
</evidence>
<proteinExistence type="predicted"/>